<protein>
    <recommendedName>
        <fullName evidence="3">Carbohydrate binding domain-containing protein</fullName>
    </recommendedName>
</protein>
<dbReference type="RefSeq" id="WP_015373491.1">
    <property type="nucleotide sequence ID" value="NZ_CP142150.1"/>
</dbReference>
<dbReference type="GeneID" id="45490340"/>
<accession>A0AAP2S2Q3</accession>
<evidence type="ECO:0000313" key="1">
    <source>
        <dbReference type="EMBL" id="MCF5656439.1"/>
    </source>
</evidence>
<name>A0AAP2S2Q3_9PSED</name>
<proteinExistence type="predicted"/>
<comment type="caution">
    <text evidence="1">The sequence shown here is derived from an EMBL/GenBank/DDBJ whole genome shotgun (WGS) entry which is preliminary data.</text>
</comment>
<gene>
    <name evidence="1" type="ORF">GIV46_15600</name>
</gene>
<reference evidence="1" key="1">
    <citation type="submission" date="2019-11" db="EMBL/GenBank/DDBJ databases">
        <title>Epiphytic Pseudomonas syringae from cherry orchards.</title>
        <authorList>
            <person name="Hulin M.T."/>
        </authorList>
    </citation>
    <scope>NUCLEOTIDE SEQUENCE</scope>
    <source>
        <strain evidence="1">PA-2-1F</strain>
    </source>
</reference>
<evidence type="ECO:0008006" key="3">
    <source>
        <dbReference type="Google" id="ProtNLM"/>
    </source>
</evidence>
<dbReference type="Proteomes" id="UP000814126">
    <property type="component" value="Unassembled WGS sequence"/>
</dbReference>
<evidence type="ECO:0000313" key="2">
    <source>
        <dbReference type="Proteomes" id="UP000814126"/>
    </source>
</evidence>
<dbReference type="AlphaFoldDB" id="A0AAP2S2Q3"/>
<organism evidence="1 2">
    <name type="scientific">Pseudomonas poae</name>
    <dbReference type="NCBI Taxonomy" id="200451"/>
    <lineage>
        <taxon>Bacteria</taxon>
        <taxon>Pseudomonadati</taxon>
        <taxon>Pseudomonadota</taxon>
        <taxon>Gammaproteobacteria</taxon>
        <taxon>Pseudomonadales</taxon>
        <taxon>Pseudomonadaceae</taxon>
        <taxon>Pseudomonas</taxon>
    </lineage>
</organism>
<dbReference type="EMBL" id="WJZX01000058">
    <property type="protein sequence ID" value="MCF5656439.1"/>
    <property type="molecule type" value="Genomic_DNA"/>
</dbReference>
<sequence>MTTPTQLLPTPPYSVYPAIPLTATPYPETSDWGLGRRETDPNALFTFENWQASVQNDSFAIYWGTSPIPVAQDIVKNIANRYNLTIPGTKIPEGESQVVGEVTRAASGQLEASFPELYLVKTQRPGGLTFWASEHYHRGLHLTVDGLPDGSIINQANTQVGLWCLIKPYENIRKNDTITVAYGASTIDHIVSPAEAAGTAPIRIFISPQVIKQGNQFGPVGVAFMVRDVVNNVSGETYAYSKPYILESELDVTLLRPPAFMLDGAVKSTVDLDQPSAQRYEAQVTLPVDPLAPIPPNQIVLVVTVTQKTQPGTSSRTVRLPAVTDKNQGSEILTIPTDLIASMTDGTLRMFVEWQAADGTLLNRSGSTVVRVVGTAALVLPAPAFENKPGPRTIAPENYPNGAVVAVKYQGMNSTHVISLNWTFANGSSAAIPVQTGNASGTVLFNISPQLISQSMGQVVNLSYEVTTSIKTSVSGNQQLKVQGKELVNDTSTFADGSYAGWERGPAGADPRNLKFVNDNGKLILFNNTFTNKSAGVLLKKRFTNLRVGTTYVFSVQVSRWSEDFAYPIGFLQTSQGEKTTPLTITTDYPYFQSMSLSFVAQGTDIDLMYVSAQDSGVGNDYVLRNFVVERT</sequence>